<name>A0A412SAB1_BACUN</name>
<gene>
    <name evidence="1" type="ORF">DWW83_20580</name>
</gene>
<organism evidence="1 2">
    <name type="scientific">Bacteroides uniformis</name>
    <dbReference type="NCBI Taxonomy" id="820"/>
    <lineage>
        <taxon>Bacteria</taxon>
        <taxon>Pseudomonadati</taxon>
        <taxon>Bacteroidota</taxon>
        <taxon>Bacteroidia</taxon>
        <taxon>Bacteroidales</taxon>
        <taxon>Bacteroidaceae</taxon>
        <taxon>Bacteroides</taxon>
    </lineage>
</organism>
<dbReference type="Proteomes" id="UP000284022">
    <property type="component" value="Unassembled WGS sequence"/>
</dbReference>
<sequence length="60" mass="7044">MPSRNRLRGKRILKKKDAALPKKSRIPYIPFRSFARIRNFRPLPVTSYLVVRILFCSGGR</sequence>
<dbReference type="EMBL" id="QRXV01000032">
    <property type="protein sequence ID" value="RGU34510.1"/>
    <property type="molecule type" value="Genomic_DNA"/>
</dbReference>
<protein>
    <submittedName>
        <fullName evidence="1">Uncharacterized protein</fullName>
    </submittedName>
</protein>
<evidence type="ECO:0000313" key="2">
    <source>
        <dbReference type="Proteomes" id="UP000284022"/>
    </source>
</evidence>
<reference evidence="1 2" key="1">
    <citation type="submission" date="2018-08" db="EMBL/GenBank/DDBJ databases">
        <title>A genome reference for cultivated species of the human gut microbiota.</title>
        <authorList>
            <person name="Zou Y."/>
            <person name="Xue W."/>
            <person name="Luo G."/>
        </authorList>
    </citation>
    <scope>NUCLEOTIDE SEQUENCE [LARGE SCALE GENOMIC DNA]</scope>
    <source>
        <strain evidence="1 2">AF17-20</strain>
    </source>
</reference>
<accession>A0A412SAB1</accession>
<dbReference type="RefSeq" id="WP_117543101.1">
    <property type="nucleotide sequence ID" value="NZ_QRXV01000032.1"/>
</dbReference>
<comment type="caution">
    <text evidence="1">The sequence shown here is derived from an EMBL/GenBank/DDBJ whole genome shotgun (WGS) entry which is preliminary data.</text>
</comment>
<evidence type="ECO:0000313" key="1">
    <source>
        <dbReference type="EMBL" id="RGU34510.1"/>
    </source>
</evidence>
<proteinExistence type="predicted"/>
<dbReference type="AlphaFoldDB" id="A0A412SAB1"/>